<protein>
    <submittedName>
        <fullName evidence="1">Uncharacterized protein</fullName>
    </submittedName>
</protein>
<dbReference type="EMBL" id="FWDO01000008">
    <property type="protein sequence ID" value="SLM20023.1"/>
    <property type="molecule type" value="Genomic_DNA"/>
</dbReference>
<dbReference type="AlphaFoldDB" id="A0A3P3XVA5"/>
<gene>
    <name evidence="1" type="ORF">SPIRO4BDMA_80130</name>
</gene>
<reference evidence="1" key="1">
    <citation type="submission" date="2017-02" db="EMBL/GenBank/DDBJ databases">
        <authorList>
            <person name="Regsiter A."/>
            <person name="William W."/>
        </authorList>
    </citation>
    <scope>NUCLEOTIDE SEQUENCE</scope>
    <source>
        <strain evidence="1">BdmA 4</strain>
    </source>
</reference>
<accession>A0A3P3XVA5</accession>
<evidence type="ECO:0000313" key="1">
    <source>
        <dbReference type="EMBL" id="SLM20023.1"/>
    </source>
</evidence>
<sequence length="28" mass="3138">MIPYHNHPSKDGTQISHGMMLALFLKLG</sequence>
<organism evidence="1">
    <name type="scientific">uncultured spirochete</name>
    <dbReference type="NCBI Taxonomy" id="156406"/>
    <lineage>
        <taxon>Bacteria</taxon>
        <taxon>Pseudomonadati</taxon>
        <taxon>Spirochaetota</taxon>
        <taxon>Spirochaetia</taxon>
        <taxon>Spirochaetales</taxon>
        <taxon>environmental samples</taxon>
    </lineage>
</organism>
<name>A0A3P3XVA5_9SPIR</name>
<proteinExistence type="predicted"/>